<dbReference type="EMBL" id="CTEC01000002">
    <property type="protein sequence ID" value="CQD18137.1"/>
    <property type="molecule type" value="Genomic_DNA"/>
</dbReference>
<name>A0A0U1DNA3_9MYCO</name>
<keyword evidence="3" id="KW-0378">Hydrolase</keyword>
<dbReference type="GO" id="GO:0016787">
    <property type="term" value="F:hydrolase activity"/>
    <property type="evidence" value="ECO:0007669"/>
    <property type="project" value="UniProtKB-KW"/>
</dbReference>
<dbReference type="PANTHER" id="PTHR21240">
    <property type="entry name" value="2-AMINO-3-CARBOXYLMUCONATE-6-SEMIALDEHYDE DECARBOXYLASE"/>
    <property type="match status" value="1"/>
</dbReference>
<evidence type="ECO:0000313" key="4">
    <source>
        <dbReference type="Proteomes" id="UP000199601"/>
    </source>
</evidence>
<dbReference type="RefSeq" id="WP_090422489.1">
    <property type="nucleotide sequence ID" value="NZ_CTEC01000002.1"/>
</dbReference>
<dbReference type="GO" id="GO:0016831">
    <property type="term" value="F:carboxy-lyase activity"/>
    <property type="evidence" value="ECO:0007669"/>
    <property type="project" value="InterPro"/>
</dbReference>
<accession>A0A0U1DNA3</accession>
<dbReference type="InterPro" id="IPR032466">
    <property type="entry name" value="Metal_Hydrolase"/>
</dbReference>
<organism evidence="3 4">
    <name type="scientific">Mycobacterium europaeum</name>
    <dbReference type="NCBI Taxonomy" id="761804"/>
    <lineage>
        <taxon>Bacteria</taxon>
        <taxon>Bacillati</taxon>
        <taxon>Actinomycetota</taxon>
        <taxon>Actinomycetes</taxon>
        <taxon>Mycobacteriales</taxon>
        <taxon>Mycobacteriaceae</taxon>
        <taxon>Mycobacterium</taxon>
        <taxon>Mycobacterium simiae complex</taxon>
    </lineage>
</organism>
<gene>
    <name evidence="3" type="ORF">BN000_04076</name>
</gene>
<dbReference type="GO" id="GO:0005737">
    <property type="term" value="C:cytoplasm"/>
    <property type="evidence" value="ECO:0007669"/>
    <property type="project" value="TreeGrafter"/>
</dbReference>
<protein>
    <submittedName>
        <fullName evidence="3">Amidohydrolase</fullName>
    </submittedName>
</protein>
<keyword evidence="1" id="KW-0456">Lyase</keyword>
<evidence type="ECO:0000256" key="1">
    <source>
        <dbReference type="ARBA" id="ARBA00023239"/>
    </source>
</evidence>
<evidence type="ECO:0000313" key="3">
    <source>
        <dbReference type="EMBL" id="CQD18137.1"/>
    </source>
</evidence>
<dbReference type="PANTHER" id="PTHR21240:SF28">
    <property type="entry name" value="ISO-OROTATE DECARBOXYLASE (EUROFUNG)"/>
    <property type="match status" value="1"/>
</dbReference>
<dbReference type="SUPFAM" id="SSF51556">
    <property type="entry name" value="Metallo-dependent hydrolases"/>
    <property type="match status" value="1"/>
</dbReference>
<dbReference type="Proteomes" id="UP000199601">
    <property type="component" value="Unassembled WGS sequence"/>
</dbReference>
<reference evidence="4" key="1">
    <citation type="submission" date="2015-03" db="EMBL/GenBank/DDBJ databases">
        <authorList>
            <person name="Urmite Genomes"/>
        </authorList>
    </citation>
    <scope>NUCLEOTIDE SEQUENCE [LARGE SCALE GENOMIC DNA]</scope>
    <source>
        <strain evidence="4">CSUR P1344</strain>
    </source>
</reference>
<proteinExistence type="predicted"/>
<keyword evidence="4" id="KW-1185">Reference proteome</keyword>
<dbReference type="Gene3D" id="3.20.20.140">
    <property type="entry name" value="Metal-dependent hydrolases"/>
    <property type="match status" value="1"/>
</dbReference>
<evidence type="ECO:0000259" key="2">
    <source>
        <dbReference type="Pfam" id="PF04909"/>
    </source>
</evidence>
<sequence>MLPDDAKIISVDDHVIEHPRVWLDRVPAKYAEVAPRIVKLPDGNDTWLYEGARSGNFALNAVAGKHPRDFGMDPRSYDDMLPGCHDIADRIKDMDTEGVWAQLCFPNFGGFAGSTFHKAKDKDFAKLCISAYNDFILDEWCAYAPERQIPLMMVPFWDLEASVAEVERTAAKGAKSISFIEAPHKVGLPSFHTDHWDPLLRVCEEAGLPLSMHFGSGGMPQGLAPDGDLFIGIALFGLNSMMATVDLLMSEVFYKFPKLKVALSEGGIGWMPYLLERIDYSFGRHKYWCNINADKLPSELFREHIYGCFISDQSGIEQRHRIGVDNIMFESDYPHSDSNWPHTRKLLAEHLVGVPDDEARKIVELNARTLYNFWA</sequence>
<dbReference type="AlphaFoldDB" id="A0A0U1DNA3"/>
<feature type="domain" description="Amidohydrolase-related" evidence="2">
    <location>
        <begin position="79"/>
        <end position="373"/>
    </location>
</feature>
<dbReference type="GO" id="GO:0019748">
    <property type="term" value="P:secondary metabolic process"/>
    <property type="evidence" value="ECO:0007669"/>
    <property type="project" value="TreeGrafter"/>
</dbReference>
<dbReference type="Pfam" id="PF04909">
    <property type="entry name" value="Amidohydro_2"/>
    <property type="match status" value="1"/>
</dbReference>
<dbReference type="InterPro" id="IPR032465">
    <property type="entry name" value="ACMSD"/>
</dbReference>
<dbReference type="InterPro" id="IPR006680">
    <property type="entry name" value="Amidohydro-rel"/>
</dbReference>